<reference evidence="1 2" key="1">
    <citation type="journal article" date="2025" name="Int. J. Syst. Evol. Microbiol.">
        <title>Desulfovibrio falkowii sp. nov., Porphyromonas miyakawae sp. nov., Mediterraneibacter flintii sp. nov. and Owariibacterium komagatae gen. nov., sp. nov., isolated from human faeces.</title>
        <authorList>
            <person name="Hamaguchi T."/>
            <person name="Ohara M."/>
            <person name="Hisatomi A."/>
            <person name="Sekiguchi K."/>
            <person name="Takeda J.I."/>
            <person name="Ueyama J."/>
            <person name="Ito M."/>
            <person name="Nishiwaki H."/>
            <person name="Ogi T."/>
            <person name="Hirayama M."/>
            <person name="Ohkuma M."/>
            <person name="Sakamoto M."/>
            <person name="Ohno K."/>
        </authorList>
    </citation>
    <scope>NUCLEOTIDE SEQUENCE [LARGE SCALE GENOMIC DNA]</scope>
    <source>
        <strain evidence="1 2">13CB8C</strain>
    </source>
</reference>
<evidence type="ECO:0008006" key="3">
    <source>
        <dbReference type="Google" id="ProtNLM"/>
    </source>
</evidence>
<accession>A0ABQ0EBM8</accession>
<gene>
    <name evidence="1" type="ORF">Defa_24890</name>
</gene>
<dbReference type="Proteomes" id="UP001628192">
    <property type="component" value="Unassembled WGS sequence"/>
</dbReference>
<proteinExistence type="predicted"/>
<evidence type="ECO:0000313" key="1">
    <source>
        <dbReference type="EMBL" id="GAB1255002.1"/>
    </source>
</evidence>
<protein>
    <recommendedName>
        <fullName evidence="3">Large polyvalent protein associated domain-containing protein</fullName>
    </recommendedName>
</protein>
<evidence type="ECO:0000313" key="2">
    <source>
        <dbReference type="Proteomes" id="UP001628192"/>
    </source>
</evidence>
<dbReference type="EMBL" id="BAAFSG010000001">
    <property type="protein sequence ID" value="GAB1255002.1"/>
    <property type="molecule type" value="Genomic_DNA"/>
</dbReference>
<name>A0ABQ0EBM8_9BACT</name>
<keyword evidence="2" id="KW-1185">Reference proteome</keyword>
<comment type="caution">
    <text evidence="1">The sequence shown here is derived from an EMBL/GenBank/DDBJ whole genome shotgun (WGS) entry which is preliminary data.</text>
</comment>
<sequence length="1626" mass="178194">MQVGHSRRGVQFLPIQEAITAETAKWGLRGAIGAGIGGALLGGIGAGPAAIAGGKAGAVAGAAKEGFRMESASALMDYEDAGMDSGVAWWAATAYGVIASFIEGGTEFFAGLPILFGASPSQSLAVPAKQAAKLTVKKAIFDFAKNFGKMKVGESVEEGLQQFAQNVVGEAGKALSNMNPDWSIENLGEGVIDSVMQTLWSAVGAEHPTIRLGVDLADVRATRAAEQRIALRDQILAEIQGGEQAILEQLDGFSQESQLAKLDPLLYEDALRHLAQGSPIKTVYIPAQGITDAYADNTAKLNETLDALGVAKEDYQLALESGGDLLVPVEKYASTVAVNAEFVARISGHRRLTEDGFTVNELQDWQAAQRDEMQRLMEAAQSEEIVATQTERESQEIFWAVRQQLEAAGQPQDVARANAAQMAAFFATLSSRSGQYSPRQLWDMYAPDVRQGENGKVIEAGEALTPVGESKTPQFNGKGSALFHAAMYRGRDATLYEFLDRIREEGKTPRNKSYFLLGSVNREDIGASNANLELTSDNAHHVFDRHPNYTAWNEILDVVSSGEAHVSSETSGVTDAQSFIFLKEKGEKGHIVVASLAKTKKGQRLILTTAFEDTIPQLHDWIQKKTNATVRPQSAYKLSVPDSLGVPSGHTSGVVDKTIAPLGDDDNTLHSKNLFGAANTPRGSITLGTPSGRPLVTLFEQADASTFLHESGHLYLEMLRSLALAENAPPEIAALWAQAKHALGITDDTISTEQHEVWASSLEDYFLHGEAPSMELRGVFDQFKAWLKAIYNAFRSLGAKPQKELHAVFDRLFATDQQMAEVEAWHEAQKPLVAGLEGMVEKARESARDARLRRLTKAYLKALGGRKKFVEDARKEADALPVYAAMKEARSLGMDSAGVEAVFGAETRKALAKKRLLRKDGENPEILAARHGYASAEAMLVEMMDAEGKNVWIRRTADKAEQLERVRLELGLEAANSVPGDAEYHNDERLALLLAEWQGLQKTRGERKRDVTVAAARQVAKDSVAGTSVSALHPHKHAVAERRAGRKAAEAAAKGDAAAAAMWKQREVLAHALYMETRDAKDAVDSGITGHGWTQDQLDAVLDHLEKRHWDFVQGIWNYIGTYREPSFALHRELNGREPTAVQAEPVQTKFGTYEGGYYPIVYDKDAGFKAWERAMKDMGESLFGGTSHGTMQTRRGHLNERAKGGTGERLSDDLNVIVKHVFDVAHDITHRRAVMDVAKLLRDKEIGEALETYLGPELRRAFKPWLQNIARETNEQYIWSSSLMRKARNAVTLYYLGFKLSSMLAQLGDFFSAIVQKGEGRNTVRGLGMLYGNPLALPERLRSIREKSAFMAGRMENFDREFRDSVHGLRLVEGASGKVKKASMKGIEWMQYALDAPVWLGAYESELARTGDEGRAVAVADSTVRLTFGSGSAKDLASIQRGGEFQKLITMFYTPFSAHYNLLARRVNQGRKQGWRGVPGLAWYAFVMWVVSPVVTNLVTGRGPDDGEDWGAWALHLALREPFNVLPVARDIVGAVGTGFDYEFTPAGAAVNSGIKFGEAVYKAIADDDYDRLGKRTAEFAGMMSGGMITSQHIITIGNVWDYMADNTDDFELRDLFFRRQKSRR</sequence>
<organism evidence="1 2">
    <name type="scientific">Desulfovibrio falkowii</name>
    <dbReference type="NCBI Taxonomy" id="3136602"/>
    <lineage>
        <taxon>Bacteria</taxon>
        <taxon>Pseudomonadati</taxon>
        <taxon>Thermodesulfobacteriota</taxon>
        <taxon>Desulfovibrionia</taxon>
        <taxon>Desulfovibrionales</taxon>
        <taxon>Desulfovibrionaceae</taxon>
        <taxon>Desulfovibrio</taxon>
    </lineage>
</organism>